<dbReference type="Pfam" id="PF00903">
    <property type="entry name" value="Glyoxalase"/>
    <property type="match status" value="1"/>
</dbReference>
<comment type="caution">
    <text evidence="2">The sequence shown here is derived from an EMBL/GenBank/DDBJ whole genome shotgun (WGS) entry which is preliminary data.</text>
</comment>
<reference evidence="2 3" key="1">
    <citation type="submission" date="2024-09" db="EMBL/GenBank/DDBJ databases">
        <authorList>
            <person name="Sun Q."/>
            <person name="Mori K."/>
        </authorList>
    </citation>
    <scope>NUCLEOTIDE SEQUENCE [LARGE SCALE GENOMIC DNA]</scope>
    <source>
        <strain evidence="2 3">NCAIM B.02529</strain>
    </source>
</reference>
<dbReference type="EMBL" id="JBHLTP010000003">
    <property type="protein sequence ID" value="MFC0522775.1"/>
    <property type="molecule type" value="Genomic_DNA"/>
</dbReference>
<dbReference type="RefSeq" id="WP_377345305.1">
    <property type="nucleotide sequence ID" value="NZ_JBHLTP010000003.1"/>
</dbReference>
<dbReference type="InterPro" id="IPR037523">
    <property type="entry name" value="VOC_core"/>
</dbReference>
<dbReference type="PANTHER" id="PTHR36503:SF1">
    <property type="entry name" value="BLR2520 PROTEIN"/>
    <property type="match status" value="1"/>
</dbReference>
<organism evidence="2 3">
    <name type="scientific">Pontibacillus salicampi</name>
    <dbReference type="NCBI Taxonomy" id="1449801"/>
    <lineage>
        <taxon>Bacteria</taxon>
        <taxon>Bacillati</taxon>
        <taxon>Bacillota</taxon>
        <taxon>Bacilli</taxon>
        <taxon>Bacillales</taxon>
        <taxon>Bacillaceae</taxon>
        <taxon>Pontibacillus</taxon>
    </lineage>
</organism>
<dbReference type="Proteomes" id="UP001589836">
    <property type="component" value="Unassembled WGS sequence"/>
</dbReference>
<dbReference type="Gene3D" id="3.10.180.10">
    <property type="entry name" value="2,3-Dihydroxybiphenyl 1,2-Dioxygenase, domain 1"/>
    <property type="match status" value="1"/>
</dbReference>
<dbReference type="InterPro" id="IPR029068">
    <property type="entry name" value="Glyas_Bleomycin-R_OHBP_Dase"/>
</dbReference>
<keyword evidence="3" id="KW-1185">Reference proteome</keyword>
<evidence type="ECO:0000313" key="3">
    <source>
        <dbReference type="Proteomes" id="UP001589836"/>
    </source>
</evidence>
<dbReference type="PANTHER" id="PTHR36503">
    <property type="entry name" value="BLR2520 PROTEIN"/>
    <property type="match status" value="1"/>
</dbReference>
<protein>
    <submittedName>
        <fullName evidence="2">VOC family protein</fullName>
    </submittedName>
</protein>
<sequence length="144" mass="16125">MIVPERVSLITLAARNVAALRTFYQQLGWRETDFSSDYYAVYTTAGVMLTLYPIEDWEKDVGLTVRKNTGEYKPISISINVQEASEVDGIFHHLQAIGGDILQLPASGDNGGRSFYFADPELHVWEVTYNPTATFDDRGAMLTL</sequence>
<dbReference type="SUPFAM" id="SSF54593">
    <property type="entry name" value="Glyoxalase/Bleomycin resistance protein/Dihydroxybiphenyl dioxygenase"/>
    <property type="match status" value="1"/>
</dbReference>
<gene>
    <name evidence="2" type="ORF">ACFFGV_04115</name>
</gene>
<proteinExistence type="predicted"/>
<accession>A0ABV6LK52</accession>
<evidence type="ECO:0000313" key="2">
    <source>
        <dbReference type="EMBL" id="MFC0522775.1"/>
    </source>
</evidence>
<name>A0ABV6LK52_9BACI</name>
<evidence type="ECO:0000259" key="1">
    <source>
        <dbReference type="PROSITE" id="PS51819"/>
    </source>
</evidence>
<feature type="domain" description="VOC" evidence="1">
    <location>
        <begin position="6"/>
        <end position="130"/>
    </location>
</feature>
<dbReference type="InterPro" id="IPR004360">
    <property type="entry name" value="Glyas_Fos-R_dOase_dom"/>
</dbReference>
<dbReference type="PROSITE" id="PS51819">
    <property type="entry name" value="VOC"/>
    <property type="match status" value="1"/>
</dbReference>